<feature type="coiled-coil region" evidence="1">
    <location>
        <begin position="156"/>
        <end position="190"/>
    </location>
</feature>
<dbReference type="GeneTree" id="ENSGT00940000167646"/>
<evidence type="ECO:0000313" key="3">
    <source>
        <dbReference type="Ensembl" id="ENSLLEP00000022936.1"/>
    </source>
</evidence>
<dbReference type="AlphaFoldDB" id="A0A8C5PHR1"/>
<keyword evidence="2" id="KW-0812">Transmembrane</keyword>
<dbReference type="Proteomes" id="UP000694569">
    <property type="component" value="Unplaced"/>
</dbReference>
<feature type="coiled-coil region" evidence="1">
    <location>
        <begin position="226"/>
        <end position="278"/>
    </location>
</feature>
<accession>A0A8C5PHR1</accession>
<dbReference type="Ensembl" id="ENSLLET00000023810.1">
    <property type="protein sequence ID" value="ENSLLEP00000022936.1"/>
    <property type="gene ID" value="ENSLLEG00000014437.1"/>
</dbReference>
<reference evidence="3" key="2">
    <citation type="submission" date="2025-09" db="UniProtKB">
        <authorList>
            <consortium name="Ensembl"/>
        </authorList>
    </citation>
    <scope>IDENTIFICATION</scope>
</reference>
<reference evidence="3" key="1">
    <citation type="submission" date="2025-08" db="UniProtKB">
        <authorList>
            <consortium name="Ensembl"/>
        </authorList>
    </citation>
    <scope>IDENTIFICATION</scope>
</reference>
<evidence type="ECO:0000313" key="4">
    <source>
        <dbReference type="Proteomes" id="UP000694569"/>
    </source>
</evidence>
<keyword evidence="2" id="KW-0472">Membrane</keyword>
<name>A0A8C5PHR1_9ANUR</name>
<proteinExistence type="predicted"/>
<feature type="coiled-coil region" evidence="1">
    <location>
        <begin position="388"/>
        <end position="450"/>
    </location>
</feature>
<evidence type="ECO:0000256" key="2">
    <source>
        <dbReference type="SAM" id="Phobius"/>
    </source>
</evidence>
<keyword evidence="4" id="KW-1185">Reference proteome</keyword>
<dbReference type="PANTHER" id="PTHR35347:SF1">
    <property type="entry name" value="COILED-COIL DOMAIN-CONTAINING PROTEIN 175"/>
    <property type="match status" value="1"/>
</dbReference>
<sequence length="804" mass="92664">MGGARVAWMDGWGAWMDGARVAWMDGALPTGWNTAQVVVSLNMVLIGLLILVILKPGGFQGSMAGYFHLSVSCLAPSPACDLSGNQSRHDNSAFYKAVSQHLSPIADAVKELEHLRRMTRELLEVETIETSKLRYKVLHLPGIITKEIEAGIAKARESNESELTQLQNELQDILLELENTAKKQAELEEINALLSSREKVLSDEYQQAVDLLNQQMSEKAGKSIFLNETHNKRKEAHEAVVEYEIQIEDLAEDMVKERQQFTEEMRYLNDEISKTRRKTELQELDNTEQKKHLNQLRSVSYSVQKKLKVEKEEIVSVNGNILLLKASHARLESKLEVQGILFVDLCDKRETLGNQMVKRKDDFSRESSSFNGKISELAEETNNAEMSRQTLTGKNHQLREEYQALKEGEEKECAKKKDTARKLENSRMSVNEKMELYGRLKMELKEMELETTKLAEVYRINTAQLARHVDEFTETLEIEKQKRIANQIKKDHVVQELELWKLSGETFMNEMKQRIENGQKRQLSLSEESNVLHTEIEHFKKLIATLKEDNTRTSEEYLNMEQSLTKEIEQLEKEVKNVNGLLEEKSEELARKIGLLDQTEDAHKQEQQKYEDLKMQAGVLKRKKKALETSIETIGKDIQTRTNLKENKKASLQSLRKSAFEKLQDELQHVTLIERDVYELNRKMELVVMENCRLQLCNAQFKEDIDKSVKEGRKHAQDIKQMAGELVSLLQHLKKGWEKDTFVCNDFWERDKETLDTIAELTEKLALREVKIGHLNGILQKEFYTLASLLENKTAKDTLQSMAD</sequence>
<dbReference type="OrthoDB" id="10031759at2759"/>
<feature type="transmembrane region" description="Helical" evidence="2">
    <location>
        <begin position="34"/>
        <end position="54"/>
    </location>
</feature>
<dbReference type="PANTHER" id="PTHR35347">
    <property type="entry name" value="COILED-COIL DOMAIN-CONTAINING PROTEIN 175"/>
    <property type="match status" value="1"/>
</dbReference>
<feature type="coiled-coil region" evidence="1">
    <location>
        <begin position="554"/>
        <end position="630"/>
    </location>
</feature>
<organism evidence="3 4">
    <name type="scientific">Leptobrachium leishanense</name>
    <name type="common">Leishan spiny toad</name>
    <dbReference type="NCBI Taxonomy" id="445787"/>
    <lineage>
        <taxon>Eukaryota</taxon>
        <taxon>Metazoa</taxon>
        <taxon>Chordata</taxon>
        <taxon>Craniata</taxon>
        <taxon>Vertebrata</taxon>
        <taxon>Euteleostomi</taxon>
        <taxon>Amphibia</taxon>
        <taxon>Batrachia</taxon>
        <taxon>Anura</taxon>
        <taxon>Pelobatoidea</taxon>
        <taxon>Megophryidae</taxon>
        <taxon>Leptobrachium</taxon>
    </lineage>
</organism>
<keyword evidence="2" id="KW-1133">Transmembrane helix</keyword>
<protein>
    <submittedName>
        <fullName evidence="3">Uncharacterized protein</fullName>
    </submittedName>
</protein>
<keyword evidence="1" id="KW-0175">Coiled coil</keyword>
<dbReference type="InterPro" id="IPR038834">
    <property type="entry name" value="CCDC175"/>
</dbReference>
<evidence type="ECO:0000256" key="1">
    <source>
        <dbReference type="SAM" id="Coils"/>
    </source>
</evidence>